<comment type="similarity">
    <text evidence="2 11">Belongs to the chorismate synthase family.</text>
</comment>
<comment type="subunit">
    <text evidence="11">Homotetramer.</text>
</comment>
<evidence type="ECO:0000256" key="5">
    <source>
        <dbReference type="ARBA" id="ARBA00022630"/>
    </source>
</evidence>
<feature type="binding site" evidence="11">
    <location>
        <position position="331"/>
    </location>
    <ligand>
        <name>FMN</name>
        <dbReference type="ChEBI" id="CHEBI:58210"/>
    </ligand>
</feature>
<dbReference type="CDD" id="cd07304">
    <property type="entry name" value="Chorismate_synthase"/>
    <property type="match status" value="1"/>
</dbReference>
<keyword evidence="9 11" id="KW-0057">Aromatic amino acid biosynthesis</keyword>
<dbReference type="Proteomes" id="UP000662088">
    <property type="component" value="Unassembled WGS sequence"/>
</dbReference>
<sequence>MSGMWGNKIKISIFGESHGNAIGINIDGLEPGFEINLDKVSSEMKRRAPGRNNLSTPRKEADEPEILSGFFQGKTTGTPLCAIIRNNNTKSKDYGKLKDIMRPGHADYTGKIRYNGFNDYRGGGHFSGRITASIVFAGAICKQILEAKGIKIVSHIKSIGTIEDKSFLDEKITEGFINSYMSKELPLIDELKEEAMRKEILLAKEELDSIGGTVECAVLGIEPGIGNPFFDSVESTLAHLMFSIPAVKGIEFGRGFELTQMRGSQANDSMYFSGEKVLTKTNNNGGILGGITNGMPVIFKVAIKPTSSILKSQNTVNINTGEETVLEVNGRHDPCIVQRALPVIEAATAIGILDLIEN</sequence>
<dbReference type="NCBIfam" id="TIGR00033">
    <property type="entry name" value="aroC"/>
    <property type="match status" value="1"/>
</dbReference>
<name>A0A8I0A6X9_9CLOT</name>
<evidence type="ECO:0000256" key="6">
    <source>
        <dbReference type="ARBA" id="ARBA00022643"/>
    </source>
</evidence>
<dbReference type="GO" id="GO:0009423">
    <property type="term" value="P:chorismate biosynthetic process"/>
    <property type="evidence" value="ECO:0007669"/>
    <property type="project" value="UniProtKB-UniRule"/>
</dbReference>
<evidence type="ECO:0000256" key="11">
    <source>
        <dbReference type="HAMAP-Rule" id="MF_00300"/>
    </source>
</evidence>
<dbReference type="RefSeq" id="WP_186834462.1">
    <property type="nucleotide sequence ID" value="NZ_JACOOQ010000001.1"/>
</dbReference>
<reference evidence="12" key="1">
    <citation type="submission" date="2020-08" db="EMBL/GenBank/DDBJ databases">
        <title>Genome public.</title>
        <authorList>
            <person name="Liu C."/>
            <person name="Sun Q."/>
        </authorList>
    </citation>
    <scope>NUCLEOTIDE SEQUENCE</scope>
    <source>
        <strain evidence="12">NSJ-42</strain>
    </source>
</reference>
<evidence type="ECO:0000256" key="10">
    <source>
        <dbReference type="ARBA" id="ARBA00023239"/>
    </source>
</evidence>
<comment type="pathway">
    <text evidence="1 11">Metabolic intermediate biosynthesis; chorismate biosynthesis; chorismate from D-erythrose 4-phosphate and phosphoenolpyruvate: step 7/7.</text>
</comment>
<dbReference type="GO" id="GO:0004107">
    <property type="term" value="F:chorismate synthase activity"/>
    <property type="evidence" value="ECO:0007669"/>
    <property type="project" value="UniProtKB-UniRule"/>
</dbReference>
<feature type="binding site" evidence="11">
    <location>
        <begin position="125"/>
        <end position="127"/>
    </location>
    <ligand>
        <name>FMN</name>
        <dbReference type="ChEBI" id="CHEBI:58210"/>
    </ligand>
</feature>
<evidence type="ECO:0000256" key="3">
    <source>
        <dbReference type="ARBA" id="ARBA00013036"/>
    </source>
</evidence>
<dbReference type="GO" id="GO:0005829">
    <property type="term" value="C:cytosol"/>
    <property type="evidence" value="ECO:0007669"/>
    <property type="project" value="TreeGrafter"/>
</dbReference>
<feature type="binding site" evidence="11">
    <location>
        <position position="47"/>
    </location>
    <ligand>
        <name>NADP(+)</name>
        <dbReference type="ChEBI" id="CHEBI:58349"/>
    </ligand>
</feature>
<dbReference type="AlphaFoldDB" id="A0A8I0A6X9"/>
<keyword evidence="5 11" id="KW-0285">Flavoprotein</keyword>
<evidence type="ECO:0000313" key="13">
    <source>
        <dbReference type="Proteomes" id="UP000662088"/>
    </source>
</evidence>
<dbReference type="GO" id="GO:0010181">
    <property type="term" value="F:FMN binding"/>
    <property type="evidence" value="ECO:0007669"/>
    <property type="project" value="TreeGrafter"/>
</dbReference>
<accession>A0A8I0A6X9</accession>
<dbReference type="NCBIfam" id="NF003793">
    <property type="entry name" value="PRK05382.1"/>
    <property type="match status" value="1"/>
</dbReference>
<keyword evidence="10 11" id="KW-0456">Lyase</keyword>
<keyword evidence="7 11" id="KW-0274">FAD</keyword>
<comment type="catalytic activity">
    <reaction evidence="11">
        <text>5-O-(1-carboxyvinyl)-3-phosphoshikimate = chorismate + phosphate</text>
        <dbReference type="Rhea" id="RHEA:21020"/>
        <dbReference type="ChEBI" id="CHEBI:29748"/>
        <dbReference type="ChEBI" id="CHEBI:43474"/>
        <dbReference type="ChEBI" id="CHEBI:57701"/>
        <dbReference type="EC" id="4.2.3.5"/>
    </reaction>
</comment>
<dbReference type="SUPFAM" id="SSF103263">
    <property type="entry name" value="Chorismate synthase, AroC"/>
    <property type="match status" value="1"/>
</dbReference>
<evidence type="ECO:0000256" key="9">
    <source>
        <dbReference type="ARBA" id="ARBA00023141"/>
    </source>
</evidence>
<dbReference type="PIRSF" id="PIRSF001456">
    <property type="entry name" value="Chorismate_synth"/>
    <property type="match status" value="1"/>
</dbReference>
<dbReference type="UniPathway" id="UPA00053">
    <property type="reaction ID" value="UER00090"/>
</dbReference>
<evidence type="ECO:0000313" key="12">
    <source>
        <dbReference type="EMBL" id="MBC5639061.1"/>
    </source>
</evidence>
<protein>
    <recommendedName>
        <fullName evidence="3 11">Chorismate synthase</fullName>
        <shortName evidence="11">CS</shortName>
        <ecNumber evidence="3 11">4.2.3.5</ecNumber>
    </recommendedName>
    <alternativeName>
        <fullName evidence="11">5-enolpyruvylshikimate-3-phosphate phospholyase</fullName>
    </alternativeName>
</protein>
<dbReference type="PROSITE" id="PS00788">
    <property type="entry name" value="CHORISMATE_SYNTHASE_2"/>
    <property type="match status" value="1"/>
</dbReference>
<dbReference type="PANTHER" id="PTHR21085:SF0">
    <property type="entry name" value="CHORISMATE SYNTHASE"/>
    <property type="match status" value="1"/>
</dbReference>
<dbReference type="Gene3D" id="3.60.150.10">
    <property type="entry name" value="Chorismate synthase AroC"/>
    <property type="match status" value="1"/>
</dbReference>
<comment type="caution">
    <text evidence="11">Lacks conserved residue(s) required for the propagation of feature annotation.</text>
</comment>
<dbReference type="PANTHER" id="PTHR21085">
    <property type="entry name" value="CHORISMATE SYNTHASE"/>
    <property type="match status" value="1"/>
</dbReference>
<dbReference type="GO" id="GO:0009073">
    <property type="term" value="P:aromatic amino acid family biosynthetic process"/>
    <property type="evidence" value="ECO:0007669"/>
    <property type="project" value="UniProtKB-KW"/>
</dbReference>
<comment type="caution">
    <text evidence="12">The sequence shown here is derived from an EMBL/GenBank/DDBJ whole genome shotgun (WGS) entry which is preliminary data.</text>
</comment>
<evidence type="ECO:0000256" key="4">
    <source>
        <dbReference type="ARBA" id="ARBA00022605"/>
    </source>
</evidence>
<evidence type="ECO:0000256" key="1">
    <source>
        <dbReference type="ARBA" id="ARBA00005044"/>
    </source>
</evidence>
<dbReference type="InterPro" id="IPR035904">
    <property type="entry name" value="Chorismate_synth_AroC_sf"/>
</dbReference>
<dbReference type="EMBL" id="JACOOQ010000001">
    <property type="protein sequence ID" value="MBC5639061.1"/>
    <property type="molecule type" value="Genomic_DNA"/>
</dbReference>
<organism evidence="12 13">
    <name type="scientific">Clostridium lentum</name>
    <dbReference type="NCBI Taxonomy" id="2763037"/>
    <lineage>
        <taxon>Bacteria</taxon>
        <taxon>Bacillati</taxon>
        <taxon>Bacillota</taxon>
        <taxon>Clostridia</taxon>
        <taxon>Eubacteriales</taxon>
        <taxon>Clostridiaceae</taxon>
        <taxon>Clostridium</taxon>
    </lineage>
</organism>
<dbReference type="HAMAP" id="MF_00300">
    <property type="entry name" value="Chorismate_synth"/>
    <property type="match status" value="1"/>
</dbReference>
<feature type="binding site" evidence="11">
    <location>
        <position position="289"/>
    </location>
    <ligand>
        <name>FMN</name>
        <dbReference type="ChEBI" id="CHEBI:58210"/>
    </ligand>
</feature>
<keyword evidence="6 11" id="KW-0288">FMN</keyword>
<comment type="cofactor">
    <cofactor evidence="11">
        <name>FMNH2</name>
        <dbReference type="ChEBI" id="CHEBI:57618"/>
    </cofactor>
    <text evidence="11">Reduced FMN (FMNH(2)).</text>
</comment>
<keyword evidence="4 11" id="KW-0028">Amino-acid biosynthesis</keyword>
<comment type="function">
    <text evidence="11">Catalyzes the anti-1,4-elimination of the C-3 phosphate and the C-6 proR hydrogen from 5-enolpyruvylshikimate-3-phosphate (EPSP) to yield chorismate, which is the branch point compound that serves as the starting substrate for the three terminal pathways of aromatic amino acid biosynthesis. This reaction introduces a second double bond into the aromatic ring system.</text>
</comment>
<feature type="binding site" evidence="11">
    <location>
        <begin position="304"/>
        <end position="308"/>
    </location>
    <ligand>
        <name>FMN</name>
        <dbReference type="ChEBI" id="CHEBI:58210"/>
    </ligand>
</feature>
<dbReference type="Pfam" id="PF01264">
    <property type="entry name" value="Chorismate_synt"/>
    <property type="match status" value="1"/>
</dbReference>
<evidence type="ECO:0000256" key="8">
    <source>
        <dbReference type="ARBA" id="ARBA00022857"/>
    </source>
</evidence>
<dbReference type="PROSITE" id="PS00789">
    <property type="entry name" value="CHORISMATE_SYNTHASE_3"/>
    <property type="match status" value="1"/>
</dbReference>
<evidence type="ECO:0000256" key="7">
    <source>
        <dbReference type="ARBA" id="ARBA00022827"/>
    </source>
</evidence>
<dbReference type="InterPro" id="IPR020541">
    <property type="entry name" value="Chorismate_synthase_CS"/>
</dbReference>
<dbReference type="GO" id="GO:0008652">
    <property type="term" value="P:amino acid biosynthetic process"/>
    <property type="evidence" value="ECO:0007669"/>
    <property type="project" value="UniProtKB-KW"/>
</dbReference>
<keyword evidence="13" id="KW-1185">Reference proteome</keyword>
<dbReference type="InterPro" id="IPR000453">
    <property type="entry name" value="Chorismate_synth"/>
</dbReference>
<keyword evidence="8 11" id="KW-0521">NADP</keyword>
<proteinExistence type="inferred from homology"/>
<evidence type="ECO:0000256" key="2">
    <source>
        <dbReference type="ARBA" id="ARBA00008014"/>
    </source>
</evidence>
<gene>
    <name evidence="11 12" type="primary">aroC</name>
    <name evidence="12" type="ORF">H8R92_01175</name>
</gene>
<dbReference type="EC" id="4.2.3.5" evidence="3 11"/>